<keyword evidence="7" id="KW-1185">Reference proteome</keyword>
<keyword evidence="4" id="KW-0539">Nucleus</keyword>
<dbReference type="EnsemblProtists" id="HpaT806479">
    <property type="protein sequence ID" value="HpaP806479"/>
    <property type="gene ID" value="HpaG806479"/>
</dbReference>
<evidence type="ECO:0000256" key="4">
    <source>
        <dbReference type="ARBA" id="ARBA00023242"/>
    </source>
</evidence>
<organism evidence="6 7">
    <name type="scientific">Hyaloperonospora arabidopsidis (strain Emoy2)</name>
    <name type="common">Downy mildew agent</name>
    <name type="synonym">Peronospora arabidopsidis</name>
    <dbReference type="NCBI Taxonomy" id="559515"/>
    <lineage>
        <taxon>Eukaryota</taxon>
        <taxon>Sar</taxon>
        <taxon>Stramenopiles</taxon>
        <taxon>Oomycota</taxon>
        <taxon>Peronosporomycetes</taxon>
        <taxon>Peronosporales</taxon>
        <taxon>Peronosporaceae</taxon>
        <taxon>Hyaloperonospora</taxon>
    </lineage>
</organism>
<dbReference type="eggNOG" id="KOG4714">
    <property type="taxonomic scope" value="Eukaryota"/>
</dbReference>
<evidence type="ECO:0000256" key="5">
    <source>
        <dbReference type="PROSITE-ProRule" id="PRU00221"/>
    </source>
</evidence>
<dbReference type="Proteomes" id="UP000011713">
    <property type="component" value="Unassembled WGS sequence"/>
</dbReference>
<proteinExistence type="predicted"/>
<dbReference type="AlphaFoldDB" id="M4BJA1"/>
<dbReference type="InterPro" id="IPR015943">
    <property type="entry name" value="WD40/YVTN_repeat-like_dom_sf"/>
</dbReference>
<dbReference type="PANTHER" id="PTHR22652">
    <property type="entry name" value="NUCLEOPORIN NUP43"/>
    <property type="match status" value="1"/>
</dbReference>
<dbReference type="OMA" id="HDGDVMD"/>
<reference evidence="6" key="2">
    <citation type="submission" date="2015-06" db="UniProtKB">
        <authorList>
            <consortium name="EnsemblProtists"/>
        </authorList>
    </citation>
    <scope>IDENTIFICATION</scope>
    <source>
        <strain evidence="6">Emoy2</strain>
    </source>
</reference>
<evidence type="ECO:0000313" key="6">
    <source>
        <dbReference type="EnsemblProtists" id="HpaP806479"/>
    </source>
</evidence>
<dbReference type="InterPro" id="IPR001680">
    <property type="entry name" value="WD40_rpt"/>
</dbReference>
<dbReference type="GO" id="GO:0031080">
    <property type="term" value="C:nuclear pore outer ring"/>
    <property type="evidence" value="ECO:0007669"/>
    <property type="project" value="TreeGrafter"/>
</dbReference>
<dbReference type="Gene3D" id="2.130.10.10">
    <property type="entry name" value="YVTN repeat-like/Quinoprotein amine dehydrogenase"/>
    <property type="match status" value="1"/>
</dbReference>
<dbReference type="SUPFAM" id="SSF50978">
    <property type="entry name" value="WD40 repeat-like"/>
    <property type="match status" value="1"/>
</dbReference>
<evidence type="ECO:0000313" key="7">
    <source>
        <dbReference type="Proteomes" id="UP000011713"/>
    </source>
</evidence>
<reference evidence="7" key="1">
    <citation type="journal article" date="2010" name="Science">
        <title>Signatures of adaptation to obligate biotrophy in the Hyaloperonospora arabidopsidis genome.</title>
        <authorList>
            <person name="Baxter L."/>
            <person name="Tripathy S."/>
            <person name="Ishaque N."/>
            <person name="Boot N."/>
            <person name="Cabral A."/>
            <person name="Kemen E."/>
            <person name="Thines M."/>
            <person name="Ah-Fong A."/>
            <person name="Anderson R."/>
            <person name="Badejoko W."/>
            <person name="Bittner-Eddy P."/>
            <person name="Boore J.L."/>
            <person name="Chibucos M.C."/>
            <person name="Coates M."/>
            <person name="Dehal P."/>
            <person name="Delehaunty K."/>
            <person name="Dong S."/>
            <person name="Downton P."/>
            <person name="Dumas B."/>
            <person name="Fabro G."/>
            <person name="Fronick C."/>
            <person name="Fuerstenberg S.I."/>
            <person name="Fulton L."/>
            <person name="Gaulin E."/>
            <person name="Govers F."/>
            <person name="Hughes L."/>
            <person name="Humphray S."/>
            <person name="Jiang R.H."/>
            <person name="Judelson H."/>
            <person name="Kamoun S."/>
            <person name="Kyung K."/>
            <person name="Meijer H."/>
            <person name="Minx P."/>
            <person name="Morris P."/>
            <person name="Nelson J."/>
            <person name="Phuntumart V."/>
            <person name="Qutob D."/>
            <person name="Rehmany A."/>
            <person name="Rougon-Cardoso A."/>
            <person name="Ryden P."/>
            <person name="Torto-Alalibo T."/>
            <person name="Studholme D."/>
            <person name="Wang Y."/>
            <person name="Win J."/>
            <person name="Wood J."/>
            <person name="Clifton S.W."/>
            <person name="Rogers J."/>
            <person name="Van den Ackerveken G."/>
            <person name="Jones J.D."/>
            <person name="McDowell J.M."/>
            <person name="Beynon J."/>
            <person name="Tyler B.M."/>
        </authorList>
    </citation>
    <scope>NUCLEOTIDE SEQUENCE [LARGE SCALE GENOMIC DNA]</scope>
    <source>
        <strain evidence="7">Emoy2</strain>
    </source>
</reference>
<evidence type="ECO:0000256" key="2">
    <source>
        <dbReference type="ARBA" id="ARBA00022574"/>
    </source>
</evidence>
<keyword evidence="3" id="KW-0677">Repeat</keyword>
<evidence type="ECO:0000256" key="3">
    <source>
        <dbReference type="ARBA" id="ARBA00022737"/>
    </source>
</evidence>
<name>M4BJA1_HYAAE</name>
<evidence type="ECO:0000256" key="1">
    <source>
        <dbReference type="ARBA" id="ARBA00004123"/>
    </source>
</evidence>
<dbReference type="STRING" id="559515.M4BJA1"/>
<protein>
    <submittedName>
        <fullName evidence="6">Uncharacterized protein</fullName>
    </submittedName>
</protein>
<dbReference type="EMBL" id="JH598320">
    <property type="status" value="NOT_ANNOTATED_CDS"/>
    <property type="molecule type" value="Genomic_DNA"/>
</dbReference>
<comment type="subcellular location">
    <subcellularLocation>
        <location evidence="1">Nucleus</location>
    </subcellularLocation>
</comment>
<dbReference type="InterPro" id="IPR036322">
    <property type="entry name" value="WD40_repeat_dom_sf"/>
</dbReference>
<dbReference type="SMART" id="SM00320">
    <property type="entry name" value="WD40"/>
    <property type="match status" value="4"/>
</dbReference>
<dbReference type="Pfam" id="PF00400">
    <property type="entry name" value="WD40"/>
    <property type="match status" value="2"/>
</dbReference>
<sequence length="419" mass="45701">MSAAVVSSHFVAEKVKALCALSDVCYTSSETSLSKYEALPVVASGGWDNETNHITLHAPVRWSLDERELGKEYGRKSSDVRTCELKTVAETEHEGDVNALQFVATRDKKLLVSASSMGGIFAYRVSSSTAGDDSVMTDEEADKPLDVHVIPQWERVFAGIAATCVEVSEARTSLVTASADGALAWLKLDDVASVVKIGPRKDINLLYVAGYILIDSLALTAQLQPSSYGFGTSQQTTSSLSRPLLSTCVCISRSQTFLTTLETHPTRPELLITGAADGSVSLWDRRKLAAPFRTDTHHHRAVRALKIHSAFPRYLYTGNDDSVVNCWDFHHGRNRCDPVEYERYSESTSSQSQSATPFGSLATSSDKCFEGPRRLHVEQLTSGSQPWNALAIHAESDVLVAGSDAQTIVIVQNVSQWKQ</sequence>
<dbReference type="InParanoid" id="M4BJA1"/>
<keyword evidence="2 5" id="KW-0853">WD repeat</keyword>
<dbReference type="HOGENOM" id="CLU_060663_1_0_1"/>
<dbReference type="PANTHER" id="PTHR22652:SF0">
    <property type="entry name" value="NUCLEOPORIN NUP43"/>
    <property type="match status" value="1"/>
</dbReference>
<accession>M4BJA1</accession>
<dbReference type="VEuPathDB" id="FungiDB:HpaG806479"/>
<feature type="repeat" description="WD" evidence="5">
    <location>
        <begin position="251"/>
        <end position="284"/>
    </location>
</feature>
<dbReference type="PROSITE" id="PS50082">
    <property type="entry name" value="WD_REPEATS_2"/>
    <property type="match status" value="1"/>
</dbReference>